<dbReference type="EMBL" id="JBHULX010000045">
    <property type="protein sequence ID" value="MFD2593249.1"/>
    <property type="molecule type" value="Genomic_DNA"/>
</dbReference>
<keyword evidence="2 6" id="KW-0812">Transmembrane</keyword>
<dbReference type="InterPro" id="IPR045062">
    <property type="entry name" value="Cyt_c_biogenesis_CcsA/CcmC"/>
</dbReference>
<dbReference type="InterPro" id="IPR002541">
    <property type="entry name" value="Cyt_c_assembly"/>
</dbReference>
<comment type="subcellular location">
    <subcellularLocation>
        <location evidence="1">Membrane</location>
        <topology evidence="1">Multi-pass membrane protein</topology>
    </subcellularLocation>
</comment>
<keyword evidence="5 6" id="KW-0472">Membrane</keyword>
<dbReference type="PANTHER" id="PTHR30071">
    <property type="entry name" value="HEME EXPORTER PROTEIN C"/>
    <property type="match status" value="1"/>
</dbReference>
<feature type="transmembrane region" description="Helical" evidence="6">
    <location>
        <begin position="1026"/>
        <end position="1044"/>
    </location>
</feature>
<evidence type="ECO:0000259" key="8">
    <source>
        <dbReference type="Pfam" id="PF05140"/>
    </source>
</evidence>
<feature type="transmembrane region" description="Helical" evidence="6">
    <location>
        <begin position="12"/>
        <end position="32"/>
    </location>
</feature>
<feature type="transmembrane region" description="Helical" evidence="6">
    <location>
        <begin position="872"/>
        <end position="899"/>
    </location>
</feature>
<evidence type="ECO:0000256" key="3">
    <source>
        <dbReference type="ARBA" id="ARBA00022748"/>
    </source>
</evidence>
<dbReference type="Proteomes" id="UP001597459">
    <property type="component" value="Unassembled WGS sequence"/>
</dbReference>
<dbReference type="Pfam" id="PF05140">
    <property type="entry name" value="ResB"/>
    <property type="match status" value="1"/>
</dbReference>
<dbReference type="Pfam" id="PF01578">
    <property type="entry name" value="Cytochrom_C_asm"/>
    <property type="match status" value="1"/>
</dbReference>
<gene>
    <name evidence="9" type="primary">ccsA</name>
    <name evidence="9" type="ORF">ACFSTE_20590</name>
</gene>
<evidence type="ECO:0000256" key="5">
    <source>
        <dbReference type="ARBA" id="ARBA00023136"/>
    </source>
</evidence>
<keyword evidence="3" id="KW-0201">Cytochrome c-type biogenesis</keyword>
<feature type="domain" description="ResB-like" evidence="8">
    <location>
        <begin position="341"/>
        <end position="418"/>
    </location>
</feature>
<feature type="transmembrane region" description="Helical" evidence="6">
    <location>
        <begin position="920"/>
        <end position="939"/>
    </location>
</feature>
<feature type="domain" description="Cytochrome c assembly protein" evidence="7">
    <location>
        <begin position="808"/>
        <end position="1012"/>
    </location>
</feature>
<dbReference type="PANTHER" id="PTHR30071:SF1">
    <property type="entry name" value="CYTOCHROME B_B6 PROTEIN-RELATED"/>
    <property type="match status" value="1"/>
</dbReference>
<feature type="transmembrane region" description="Helical" evidence="6">
    <location>
        <begin position="984"/>
        <end position="1006"/>
    </location>
</feature>
<proteinExistence type="predicted"/>
<evidence type="ECO:0000256" key="1">
    <source>
        <dbReference type="ARBA" id="ARBA00004141"/>
    </source>
</evidence>
<feature type="transmembrane region" description="Helical" evidence="6">
    <location>
        <begin position="777"/>
        <end position="802"/>
    </location>
</feature>
<evidence type="ECO:0000256" key="4">
    <source>
        <dbReference type="ARBA" id="ARBA00022989"/>
    </source>
</evidence>
<name>A0ABW5NEB6_9FLAO</name>
<feature type="transmembrane region" description="Helical" evidence="6">
    <location>
        <begin position="835"/>
        <end position="852"/>
    </location>
</feature>
<feature type="transmembrane region" description="Helical" evidence="6">
    <location>
        <begin position="44"/>
        <end position="67"/>
    </location>
</feature>
<keyword evidence="4 6" id="KW-1133">Transmembrane helix</keyword>
<feature type="transmembrane region" description="Helical" evidence="6">
    <location>
        <begin position="79"/>
        <end position="99"/>
    </location>
</feature>
<sequence length="1051" mass="119365">MQDKLVSILFSTRLMAVLFIVFAVSMGVGTLLEDAHGTTAARIWIYNTWWFEAIMVFFCINFCGNIVRYKLYRKDKWATLILHLSFILILVGAFVTRYISYEGVMPIREGETTATFLSEKTYLTAFLDGEINGEPRRRVISDDMEFAAATDNHFVIHTDYNKQPVTITYKDYIQGAEMGLVASEDGENFLKLVEAGGGERHDHFLKEGEVANIHNILIAFNKPTKGAINISYGKGEYYIESPFDGTYMRMADQFKGEVIKDSVQPLMLRSLYQTAGMQFVIPEPVQKGKYDVVPIEEKAKGQQDALILDVSSNGETKEVKLLGGKGFANNMKKYQIGGLDMYFSYGSKEMKLPFSLKLNDFIAEKFPGTEKAYKAFRSKVEIVEENSSEPYEIYMNHVLDHRGYRFFQSSFDADEKGTILSVNHDFWGTWITYIGYILLYVALTLILFVKGSRFKEIERKLDKIKKKKSQLSLIVVLLSCSFSFAQQGGQHEGHGQVAPTKKQLDSVILANAVSKEHAAKFGSVVIQDERGRMKPVNTFSSELLRKLSKKDTYEGLTADQVFVSMIENPFIWYSVPIIEIQRENDSIRKILGVPKSERRISLIDLVEPDGTYKLTPYLEKASSTTTPSSFEKDFLKTHEKFYLLNQALGGGILRVFPVPNDDNNKWVSVPQLNEVKFTGMDSVYTRQIIPIYRQSLLEARKTGDYSKPDKYVESIKSFQKKFGSEVLPSDRKIKAEIALNKYDIFRTLYRYYLILGVLLMVVVIARIFRDSKIIKGLIYGIIGIIIITFIMHTAGLIIRWYVSGHAPWSDAYESMIYVAWITLGMGLALGRKSDLTIAATTFVAAIILFFAHENWTDPAIANLQPVLDSYWVLIHVSIIVGSYGPFFVGCILGVIALILMIMTTGSNKKKMDLAIKELTIINEMALTIGLVMLTIGNFLGGMWANESWGRYWGWDPKETWALVSIMVYAFVIHMRLVPGLRGKWLYNFISVIAVYSILMTYFGVNFYLKGLHSYASGDKVITPNSVYYSIMFAIVLGGVSYWKYKKHYKKS</sequence>
<accession>A0ABW5NEB6</accession>
<evidence type="ECO:0000313" key="9">
    <source>
        <dbReference type="EMBL" id="MFD2593249.1"/>
    </source>
</evidence>
<feature type="transmembrane region" description="Helical" evidence="6">
    <location>
        <begin position="959"/>
        <end position="977"/>
    </location>
</feature>
<feature type="transmembrane region" description="Helical" evidence="6">
    <location>
        <begin position="749"/>
        <end position="768"/>
    </location>
</feature>
<evidence type="ECO:0000256" key="6">
    <source>
        <dbReference type="SAM" id="Phobius"/>
    </source>
</evidence>
<comment type="caution">
    <text evidence="9">The sequence shown here is derived from an EMBL/GenBank/DDBJ whole genome shotgun (WGS) entry which is preliminary data.</text>
</comment>
<dbReference type="RefSeq" id="WP_176030651.1">
    <property type="nucleotide sequence ID" value="NZ_JBHULX010000045.1"/>
</dbReference>
<organism evidence="9 10">
    <name type="scientific">Aquimarina hainanensis</name>
    <dbReference type="NCBI Taxonomy" id="1578017"/>
    <lineage>
        <taxon>Bacteria</taxon>
        <taxon>Pseudomonadati</taxon>
        <taxon>Bacteroidota</taxon>
        <taxon>Flavobacteriia</taxon>
        <taxon>Flavobacteriales</taxon>
        <taxon>Flavobacteriaceae</taxon>
        <taxon>Aquimarina</taxon>
    </lineage>
</organism>
<feature type="transmembrane region" description="Helical" evidence="6">
    <location>
        <begin position="470"/>
        <end position="489"/>
    </location>
</feature>
<feature type="transmembrane region" description="Helical" evidence="6">
    <location>
        <begin position="814"/>
        <end position="830"/>
    </location>
</feature>
<evidence type="ECO:0000259" key="7">
    <source>
        <dbReference type="Pfam" id="PF01578"/>
    </source>
</evidence>
<evidence type="ECO:0000313" key="10">
    <source>
        <dbReference type="Proteomes" id="UP001597459"/>
    </source>
</evidence>
<evidence type="ECO:0000256" key="2">
    <source>
        <dbReference type="ARBA" id="ARBA00022692"/>
    </source>
</evidence>
<dbReference type="InterPro" id="IPR007816">
    <property type="entry name" value="ResB-like_domain"/>
</dbReference>
<feature type="transmembrane region" description="Helical" evidence="6">
    <location>
        <begin position="430"/>
        <end position="449"/>
    </location>
</feature>
<protein>
    <submittedName>
        <fullName evidence="9">Cytochrome c biogenesis protein CcsA</fullName>
    </submittedName>
</protein>
<reference evidence="10" key="1">
    <citation type="journal article" date="2019" name="Int. J. Syst. Evol. Microbiol.">
        <title>The Global Catalogue of Microorganisms (GCM) 10K type strain sequencing project: providing services to taxonomists for standard genome sequencing and annotation.</title>
        <authorList>
            <consortium name="The Broad Institute Genomics Platform"/>
            <consortium name="The Broad Institute Genome Sequencing Center for Infectious Disease"/>
            <person name="Wu L."/>
            <person name="Ma J."/>
        </authorList>
    </citation>
    <scope>NUCLEOTIDE SEQUENCE [LARGE SCALE GENOMIC DNA]</scope>
    <source>
        <strain evidence="10">KCTC 42423</strain>
    </source>
</reference>
<keyword evidence="10" id="KW-1185">Reference proteome</keyword>